<protein>
    <submittedName>
        <fullName evidence="2">Alpha/beta-hydrolase</fullName>
    </submittedName>
</protein>
<evidence type="ECO:0000313" key="3">
    <source>
        <dbReference type="Proteomes" id="UP000803844"/>
    </source>
</evidence>
<dbReference type="Gene3D" id="3.40.50.1820">
    <property type="entry name" value="alpha/beta hydrolase"/>
    <property type="match status" value="1"/>
</dbReference>
<sequence>MSKPTIIIVPGAWQKPSAFAGIVEKFQQAGYPTVHVPVPTTGGVAPTGLKDDVEAVRKVLVPLVEEGKEVVVIGHSSGGISMSGSVEGYDAASRTAAGKKGGVVKCIFLAAFVLPKGQSLLGMLGGQPLPWMVVEADRVSGNPDMIPQVGFNDLSAEEQSKWAKEMTYTSAALFATPAEYEPWASGIPCAYVYTSEDHALPLPVQQGMSSQLGPEAKTATLKAGHCPFLSMPDGLVKAVESVL</sequence>
<name>A0A9P5CKE0_CRYP1</name>
<dbReference type="RefSeq" id="XP_040771830.1">
    <property type="nucleotide sequence ID" value="XM_040919241.1"/>
</dbReference>
<gene>
    <name evidence="2" type="ORF">M406DRAFT_296305</name>
</gene>
<evidence type="ECO:0000259" key="1">
    <source>
        <dbReference type="Pfam" id="PF12697"/>
    </source>
</evidence>
<dbReference type="InterPro" id="IPR000073">
    <property type="entry name" value="AB_hydrolase_1"/>
</dbReference>
<dbReference type="PANTHER" id="PTHR37017">
    <property type="entry name" value="AB HYDROLASE-1 DOMAIN-CONTAINING PROTEIN-RELATED"/>
    <property type="match status" value="1"/>
</dbReference>
<dbReference type="PANTHER" id="PTHR37017:SF13">
    <property type="entry name" value="AB HYDROLASE-1 DOMAIN-CONTAINING PROTEIN"/>
    <property type="match status" value="1"/>
</dbReference>
<dbReference type="GeneID" id="63836370"/>
<dbReference type="EMBL" id="MU032352">
    <property type="protein sequence ID" value="KAF3760851.1"/>
    <property type="molecule type" value="Genomic_DNA"/>
</dbReference>
<feature type="domain" description="AB hydrolase-1" evidence="1">
    <location>
        <begin position="6"/>
        <end position="238"/>
    </location>
</feature>
<proteinExistence type="predicted"/>
<keyword evidence="3" id="KW-1185">Reference proteome</keyword>
<dbReference type="OrthoDB" id="408373at2759"/>
<dbReference type="Proteomes" id="UP000803844">
    <property type="component" value="Unassembled WGS sequence"/>
</dbReference>
<dbReference type="InterPro" id="IPR052897">
    <property type="entry name" value="Sec-Metab_Biosynth_Hydrolase"/>
</dbReference>
<dbReference type="Pfam" id="PF12697">
    <property type="entry name" value="Abhydrolase_6"/>
    <property type="match status" value="1"/>
</dbReference>
<organism evidence="2 3">
    <name type="scientific">Cryphonectria parasitica (strain ATCC 38755 / EP155)</name>
    <dbReference type="NCBI Taxonomy" id="660469"/>
    <lineage>
        <taxon>Eukaryota</taxon>
        <taxon>Fungi</taxon>
        <taxon>Dikarya</taxon>
        <taxon>Ascomycota</taxon>
        <taxon>Pezizomycotina</taxon>
        <taxon>Sordariomycetes</taxon>
        <taxon>Sordariomycetidae</taxon>
        <taxon>Diaporthales</taxon>
        <taxon>Cryphonectriaceae</taxon>
        <taxon>Cryphonectria-Endothia species complex</taxon>
        <taxon>Cryphonectria</taxon>
    </lineage>
</organism>
<dbReference type="AlphaFoldDB" id="A0A9P5CKE0"/>
<evidence type="ECO:0000313" key="2">
    <source>
        <dbReference type="EMBL" id="KAF3760851.1"/>
    </source>
</evidence>
<reference evidence="2" key="1">
    <citation type="journal article" date="2020" name="Phytopathology">
        <title>Genome sequence of the chestnut blight fungus Cryphonectria parasitica EP155: A fundamental resource for an archetypical invasive plant pathogen.</title>
        <authorList>
            <person name="Crouch J.A."/>
            <person name="Dawe A."/>
            <person name="Aerts A."/>
            <person name="Barry K."/>
            <person name="Churchill A.C.L."/>
            <person name="Grimwood J."/>
            <person name="Hillman B."/>
            <person name="Milgroom M.G."/>
            <person name="Pangilinan J."/>
            <person name="Smith M."/>
            <person name="Salamov A."/>
            <person name="Schmutz J."/>
            <person name="Yadav J."/>
            <person name="Grigoriev I.V."/>
            <person name="Nuss D."/>
        </authorList>
    </citation>
    <scope>NUCLEOTIDE SEQUENCE</scope>
    <source>
        <strain evidence="2">EP155</strain>
    </source>
</reference>
<dbReference type="SUPFAM" id="SSF53474">
    <property type="entry name" value="alpha/beta-Hydrolases"/>
    <property type="match status" value="1"/>
</dbReference>
<accession>A0A9P5CKE0</accession>
<comment type="caution">
    <text evidence="2">The sequence shown here is derived from an EMBL/GenBank/DDBJ whole genome shotgun (WGS) entry which is preliminary data.</text>
</comment>
<dbReference type="InterPro" id="IPR029058">
    <property type="entry name" value="AB_hydrolase_fold"/>
</dbReference>